<dbReference type="InterPro" id="IPR041447">
    <property type="entry name" value="Mannosidase_ig"/>
</dbReference>
<comment type="subcellular location">
    <subcellularLocation>
        <location evidence="2">Secreted</location>
    </subcellularLocation>
</comment>
<evidence type="ECO:0000256" key="5">
    <source>
        <dbReference type="ARBA" id="ARBA00012754"/>
    </source>
</evidence>
<evidence type="ECO:0000259" key="16">
    <source>
        <dbReference type="Pfam" id="PF22666"/>
    </source>
</evidence>
<dbReference type="Proteomes" id="UP000064893">
    <property type="component" value="Chromosome"/>
</dbReference>
<dbReference type="Gene3D" id="2.60.40.10">
    <property type="entry name" value="Immunoglobulins"/>
    <property type="match status" value="3"/>
</dbReference>
<dbReference type="PROSITE" id="PS51257">
    <property type="entry name" value="PROKAR_LIPOPROTEIN"/>
    <property type="match status" value="1"/>
</dbReference>
<accession>A0A0S2I3V5</accession>
<keyword evidence="7 17" id="KW-0378">Hydrolase</keyword>
<dbReference type="Pfam" id="PF00703">
    <property type="entry name" value="Glyco_hydro_2"/>
    <property type="match status" value="1"/>
</dbReference>
<dbReference type="PANTHER" id="PTHR43730">
    <property type="entry name" value="BETA-MANNOSIDASE"/>
    <property type="match status" value="1"/>
</dbReference>
<protein>
    <recommendedName>
        <fullName evidence="11">Beta-mannosidase B</fullName>
        <ecNumber evidence="5">3.2.1.25</ecNumber>
    </recommendedName>
    <alternativeName>
        <fullName evidence="12">Mannanase B</fullName>
    </alternativeName>
</protein>
<feature type="domain" description="Glycoside hydrolase family 2 immunoglobulin-like beta-sandwich" evidence="13">
    <location>
        <begin position="222"/>
        <end position="326"/>
    </location>
</feature>
<dbReference type="Pfam" id="PF17786">
    <property type="entry name" value="Mannosidase_ig"/>
    <property type="match status" value="1"/>
</dbReference>
<dbReference type="InterPro" id="IPR050887">
    <property type="entry name" value="Beta-mannosidase_GH2"/>
</dbReference>
<keyword evidence="6" id="KW-0964">Secreted</keyword>
<evidence type="ECO:0000256" key="12">
    <source>
        <dbReference type="ARBA" id="ARBA00041614"/>
    </source>
</evidence>
<keyword evidence="18" id="KW-1185">Reference proteome</keyword>
<evidence type="ECO:0000259" key="14">
    <source>
        <dbReference type="Pfam" id="PF17753"/>
    </source>
</evidence>
<dbReference type="SUPFAM" id="SSF49303">
    <property type="entry name" value="beta-Galactosidase/glucuronidase domain"/>
    <property type="match status" value="3"/>
</dbReference>
<evidence type="ECO:0000313" key="17">
    <source>
        <dbReference type="EMBL" id="ALO17129.1"/>
    </source>
</evidence>
<evidence type="ECO:0000256" key="2">
    <source>
        <dbReference type="ARBA" id="ARBA00004613"/>
    </source>
</evidence>
<evidence type="ECO:0000256" key="3">
    <source>
        <dbReference type="ARBA" id="ARBA00004740"/>
    </source>
</evidence>
<dbReference type="PANTHER" id="PTHR43730:SF1">
    <property type="entry name" value="BETA-MANNOSIDASE"/>
    <property type="match status" value="1"/>
</dbReference>
<name>A0A0S2I3V5_9BACT</name>
<dbReference type="GO" id="GO:0006516">
    <property type="term" value="P:glycoprotein catabolic process"/>
    <property type="evidence" value="ECO:0007669"/>
    <property type="project" value="TreeGrafter"/>
</dbReference>
<feature type="domain" description="Beta-mannosidase-like galactose-binding" evidence="16">
    <location>
        <begin position="34"/>
        <end position="212"/>
    </location>
</feature>
<proteinExistence type="inferred from homology"/>
<dbReference type="EC" id="3.2.1.25" evidence="5"/>
<dbReference type="OrthoDB" id="9801077at2"/>
<evidence type="ECO:0000256" key="11">
    <source>
        <dbReference type="ARBA" id="ARBA00041069"/>
    </source>
</evidence>
<evidence type="ECO:0000256" key="1">
    <source>
        <dbReference type="ARBA" id="ARBA00000829"/>
    </source>
</evidence>
<dbReference type="Gene3D" id="2.60.120.260">
    <property type="entry name" value="Galactose-binding domain-like"/>
    <property type="match status" value="1"/>
</dbReference>
<dbReference type="SUPFAM" id="SSF49785">
    <property type="entry name" value="Galactose-binding domain-like"/>
    <property type="match status" value="1"/>
</dbReference>
<evidence type="ECO:0000259" key="15">
    <source>
        <dbReference type="Pfam" id="PF17786"/>
    </source>
</evidence>
<dbReference type="InterPro" id="IPR041625">
    <property type="entry name" value="Beta-mannosidase_Ig"/>
</dbReference>
<dbReference type="SUPFAM" id="SSF51445">
    <property type="entry name" value="(Trans)glycosidases"/>
    <property type="match status" value="1"/>
</dbReference>
<dbReference type="InterPro" id="IPR036156">
    <property type="entry name" value="Beta-gal/glucu_dom_sf"/>
</dbReference>
<dbReference type="KEGG" id="blq:L21SP5_03521"/>
<gene>
    <name evidence="17" type="primary">csxA</name>
    <name evidence="17" type="ORF">L21SP5_03521</name>
</gene>
<reference evidence="17 18" key="1">
    <citation type="submission" date="2015-11" db="EMBL/GenBank/DDBJ databases">
        <title>Description and complete genome sequence of a novel strain predominating in hypersaline microbial mats and representing a new family of the Bacteriodetes phylum.</title>
        <authorList>
            <person name="Spring S."/>
            <person name="Bunk B."/>
            <person name="Sproer C."/>
            <person name="Klenk H.-P."/>
        </authorList>
    </citation>
    <scope>NUCLEOTIDE SEQUENCE [LARGE SCALE GENOMIC DNA]</scope>
    <source>
        <strain evidence="17 18">L21-Spi-D4</strain>
    </source>
</reference>
<keyword evidence="9 17" id="KW-0326">Glycosidase</keyword>
<evidence type="ECO:0000256" key="9">
    <source>
        <dbReference type="ARBA" id="ARBA00023295"/>
    </source>
</evidence>
<evidence type="ECO:0000256" key="10">
    <source>
        <dbReference type="ARBA" id="ARBA00038429"/>
    </source>
</evidence>
<dbReference type="Gene3D" id="3.20.20.80">
    <property type="entry name" value="Glycosidases"/>
    <property type="match status" value="1"/>
</dbReference>
<dbReference type="InterPro" id="IPR054593">
    <property type="entry name" value="Beta-mannosidase-like_N2"/>
</dbReference>
<dbReference type="GO" id="GO:0004567">
    <property type="term" value="F:beta-mannosidase activity"/>
    <property type="evidence" value="ECO:0007669"/>
    <property type="project" value="UniProtKB-EC"/>
</dbReference>
<dbReference type="STRING" id="1307839.L21SP5_03521"/>
<comment type="similarity">
    <text evidence="10">Belongs to the glycosyl hydrolase 2 family. Beta-mannosidase B subfamily.</text>
</comment>
<dbReference type="EMBL" id="CP013118">
    <property type="protein sequence ID" value="ALO17129.1"/>
    <property type="molecule type" value="Genomic_DNA"/>
</dbReference>
<feature type="domain" description="Mannosidase Ig/CBM-like" evidence="15">
    <location>
        <begin position="688"/>
        <end position="759"/>
    </location>
</feature>
<sequence length="859" mass="99700">MGRYFFIVIIFTTIVLSTGCKKEQHSWPDMHSGWLFKNEQDSAWHSATVPGSVQSDLRAHQLIDPPFYRDNEKNIQWIDKENWIYKKEFIFHRDQLNGEQGWLTFEGLDTYAKVYLNDTLIWAAENMFVGKSVRVDPLLKNGKNILKIFFESPVKATLRYYNRLNYNLPVSANDNDTLGGIPGKRISVFARKAPVQFGWDFAPRILTMGIWRPVHFEKRPEAHIQQISVDQKSLNADSAIVSFNVKLYSEGPLKSALKLKIKGEADRTYPLELPAGVSEHRFTMKIDDPELWWPRGYGEQHMYTVEAKLSRDKNHDYEQSARFGLRSVELVQKPDSAGSSFYFKVNNTPVFARGANMVPLNILPADVTQTAIRDLLEKVVDANMNMVRVWGGGIYQRNYFYELCDSLGLLVWQDFMFACSMVPDYPGYFENVKHEVKYNVTRLKNHPSIVAWCGNNEVISAWNNWGWEKRVVRNQGRRVADKIYQSYDTLFHSIIPDVLSQHDPYRPYWSSSPQSAPGVPKSDTSGDRHYWMVWWGKAPFESYQTNYGRFMSEYGFQSIPSLSSLGLFMREADFSLRSPGFSNHQKSTGGNDRLMHYLDRYYTSETSFNNYPFLTQLLQARAMETAISTHRKKKPYCMGSLMWQLNDCWPAVSWSMVDFYGKKKAAYYAIKKAFNPVSIFADTLTQPFRLTIVNDDPDTEEVRYKLTVMDFYGKVLQKYTDEVEVSCDSNLVVNFDPELFKGFDPREILLYIEFKDDDGWHESVLTLVDDNMLKLPRSQFTYELSEDDEGAILEVTSPVFIRSMFVNFMPYDVSFSSNFVDMLPNRTYEFQVSTKVDFKRLESSIRFKNVNGIIDDIQD</sequence>
<comment type="subunit">
    <text evidence="4">Homodimer.</text>
</comment>
<evidence type="ECO:0000256" key="4">
    <source>
        <dbReference type="ARBA" id="ARBA00011738"/>
    </source>
</evidence>
<evidence type="ECO:0000256" key="8">
    <source>
        <dbReference type="ARBA" id="ARBA00023180"/>
    </source>
</evidence>
<keyword evidence="8" id="KW-0325">Glycoprotein</keyword>
<dbReference type="InterPro" id="IPR017853">
    <property type="entry name" value="GH"/>
</dbReference>
<dbReference type="AlphaFoldDB" id="A0A0S2I3V5"/>
<evidence type="ECO:0000256" key="6">
    <source>
        <dbReference type="ARBA" id="ARBA00022525"/>
    </source>
</evidence>
<dbReference type="InterPro" id="IPR013783">
    <property type="entry name" value="Ig-like_fold"/>
</dbReference>
<dbReference type="GO" id="GO:0005576">
    <property type="term" value="C:extracellular region"/>
    <property type="evidence" value="ECO:0007669"/>
    <property type="project" value="UniProtKB-SubCell"/>
</dbReference>
<dbReference type="GO" id="GO:0005975">
    <property type="term" value="P:carbohydrate metabolic process"/>
    <property type="evidence" value="ECO:0007669"/>
    <property type="project" value="InterPro"/>
</dbReference>
<dbReference type="FunFam" id="3.20.20.80:FF:000050">
    <property type="entry name" value="Beta-mannosidase B"/>
    <property type="match status" value="1"/>
</dbReference>
<dbReference type="RefSeq" id="WP_057954449.1">
    <property type="nucleotide sequence ID" value="NZ_CP013118.1"/>
</dbReference>
<comment type="catalytic activity">
    <reaction evidence="1">
        <text>Hydrolysis of terminal, non-reducing beta-D-mannose residues in beta-D-mannosides.</text>
        <dbReference type="EC" id="3.2.1.25"/>
    </reaction>
</comment>
<organism evidence="17 18">
    <name type="scientific">Salinivirga cyanobacteriivorans</name>
    <dbReference type="NCBI Taxonomy" id="1307839"/>
    <lineage>
        <taxon>Bacteria</taxon>
        <taxon>Pseudomonadati</taxon>
        <taxon>Bacteroidota</taxon>
        <taxon>Bacteroidia</taxon>
        <taxon>Bacteroidales</taxon>
        <taxon>Salinivirgaceae</taxon>
        <taxon>Salinivirga</taxon>
    </lineage>
</organism>
<dbReference type="Pfam" id="PF17753">
    <property type="entry name" value="Ig_mannosidase"/>
    <property type="match status" value="1"/>
</dbReference>
<dbReference type="Pfam" id="PF22666">
    <property type="entry name" value="Glyco_hydro_2_N2"/>
    <property type="match status" value="1"/>
</dbReference>
<feature type="domain" description="Beta-mannosidase Ig-fold" evidence="14">
    <location>
        <begin position="775"/>
        <end position="847"/>
    </location>
</feature>
<dbReference type="InterPro" id="IPR008979">
    <property type="entry name" value="Galactose-bd-like_sf"/>
</dbReference>
<dbReference type="PATRIC" id="fig|1307839.3.peg.3776"/>
<evidence type="ECO:0000313" key="18">
    <source>
        <dbReference type="Proteomes" id="UP000064893"/>
    </source>
</evidence>
<comment type="pathway">
    <text evidence="3">Glycan metabolism; N-glycan degradation.</text>
</comment>
<evidence type="ECO:0000256" key="7">
    <source>
        <dbReference type="ARBA" id="ARBA00022801"/>
    </source>
</evidence>
<dbReference type="InterPro" id="IPR006102">
    <property type="entry name" value="Ig-like_GH2"/>
</dbReference>
<evidence type="ECO:0000259" key="13">
    <source>
        <dbReference type="Pfam" id="PF00703"/>
    </source>
</evidence>